<proteinExistence type="predicted"/>
<dbReference type="InterPro" id="IPR003010">
    <property type="entry name" value="C-N_Hydrolase"/>
</dbReference>
<dbReference type="Pfam" id="PF00795">
    <property type="entry name" value="CN_hydrolase"/>
    <property type="match status" value="1"/>
</dbReference>
<name>A0A382K1A8_9ZZZZ</name>
<dbReference type="SUPFAM" id="SSF56317">
    <property type="entry name" value="Carbon-nitrogen hydrolase"/>
    <property type="match status" value="1"/>
</dbReference>
<dbReference type="AlphaFoldDB" id="A0A382K1A8"/>
<evidence type="ECO:0000313" key="3">
    <source>
        <dbReference type="EMBL" id="SVC16451.1"/>
    </source>
</evidence>
<protein>
    <recommendedName>
        <fullName evidence="2">CN hydrolase domain-containing protein</fullName>
    </recommendedName>
</protein>
<organism evidence="3">
    <name type="scientific">marine metagenome</name>
    <dbReference type="NCBI Taxonomy" id="408172"/>
    <lineage>
        <taxon>unclassified sequences</taxon>
        <taxon>metagenomes</taxon>
        <taxon>ecological metagenomes</taxon>
    </lineage>
</organism>
<evidence type="ECO:0000256" key="1">
    <source>
        <dbReference type="ARBA" id="ARBA00022801"/>
    </source>
</evidence>
<sequence length="291" mass="33181">VFQLPDFLGLQYNHPMTYVAAIQMVSTDAVSKNLELAERLIEEAVSKKAKLITLPENFPLMGKRDEDRLAITESYNDGPLQLFLSEQSKRYKIWLLGGTIPLKSNNPEKVFATNLLFNPDGDCIARYDKIHLFDVMLDGRDEESYRESKTFESGNDVVVVKTEIGNIGLSVCYDLRFPEMYRKMHQKNVQIITAPSAFTATTGKAHWETLLRTRAIENLCYLIASNQGGIHANNRETWGHSMIVDPWGEILAEVKEETGVAIAKIDINKQTNLRKRFPTLTHRKLDYKIDE</sequence>
<accession>A0A382K1A8</accession>
<dbReference type="PANTHER" id="PTHR23088">
    <property type="entry name" value="NITRILASE-RELATED"/>
    <property type="match status" value="1"/>
</dbReference>
<gene>
    <name evidence="3" type="ORF">METZ01_LOCUS269305</name>
</gene>
<dbReference type="InterPro" id="IPR036526">
    <property type="entry name" value="C-N_Hydrolase_sf"/>
</dbReference>
<feature type="domain" description="CN hydrolase" evidence="2">
    <location>
        <begin position="17"/>
        <end position="267"/>
    </location>
</feature>
<dbReference type="EMBL" id="UINC01076873">
    <property type="protein sequence ID" value="SVC16451.1"/>
    <property type="molecule type" value="Genomic_DNA"/>
</dbReference>
<evidence type="ECO:0000259" key="2">
    <source>
        <dbReference type="PROSITE" id="PS50263"/>
    </source>
</evidence>
<dbReference type="PROSITE" id="PS50263">
    <property type="entry name" value="CN_HYDROLASE"/>
    <property type="match status" value="1"/>
</dbReference>
<dbReference type="Gene3D" id="3.60.110.10">
    <property type="entry name" value="Carbon-nitrogen hydrolase"/>
    <property type="match status" value="1"/>
</dbReference>
<feature type="non-terminal residue" evidence="3">
    <location>
        <position position="1"/>
    </location>
</feature>
<reference evidence="3" key="1">
    <citation type="submission" date="2018-05" db="EMBL/GenBank/DDBJ databases">
        <authorList>
            <person name="Lanie J.A."/>
            <person name="Ng W.-L."/>
            <person name="Kazmierczak K.M."/>
            <person name="Andrzejewski T.M."/>
            <person name="Davidsen T.M."/>
            <person name="Wayne K.J."/>
            <person name="Tettelin H."/>
            <person name="Glass J.I."/>
            <person name="Rusch D."/>
            <person name="Podicherti R."/>
            <person name="Tsui H.-C.T."/>
            <person name="Winkler M.E."/>
        </authorList>
    </citation>
    <scope>NUCLEOTIDE SEQUENCE</scope>
</reference>
<dbReference type="PANTHER" id="PTHR23088:SF27">
    <property type="entry name" value="DEAMINATED GLUTATHIONE AMIDASE"/>
    <property type="match status" value="1"/>
</dbReference>
<dbReference type="CDD" id="cd07572">
    <property type="entry name" value="nit"/>
    <property type="match status" value="1"/>
</dbReference>
<keyword evidence="1" id="KW-0378">Hydrolase</keyword>
<dbReference type="GO" id="GO:0016811">
    <property type="term" value="F:hydrolase activity, acting on carbon-nitrogen (but not peptide) bonds, in linear amides"/>
    <property type="evidence" value="ECO:0007669"/>
    <property type="project" value="InterPro"/>
</dbReference>
<dbReference type="InterPro" id="IPR045254">
    <property type="entry name" value="Nit1/2_C-N_Hydrolase"/>
</dbReference>